<dbReference type="AlphaFoldDB" id="A0A242W5S9"/>
<dbReference type="EMBL" id="NFCF01000092">
    <property type="protein sequence ID" value="OTW45904.1"/>
    <property type="molecule type" value="Genomic_DNA"/>
</dbReference>
<organism evidence="1 2">
    <name type="scientific">Bacillus thuringiensis serovar mexicanensis</name>
    <dbReference type="NCBI Taxonomy" id="180868"/>
    <lineage>
        <taxon>Bacteria</taxon>
        <taxon>Bacillati</taxon>
        <taxon>Bacillota</taxon>
        <taxon>Bacilli</taxon>
        <taxon>Bacillales</taxon>
        <taxon>Bacillaceae</taxon>
        <taxon>Bacillus</taxon>
        <taxon>Bacillus cereus group</taxon>
    </lineage>
</organism>
<gene>
    <name evidence="1" type="ORF">BK699_23355</name>
</gene>
<evidence type="ECO:0008006" key="3">
    <source>
        <dbReference type="Google" id="ProtNLM"/>
    </source>
</evidence>
<name>A0A242W5S9_BACTU</name>
<reference evidence="1 2" key="1">
    <citation type="submission" date="2016-10" db="EMBL/GenBank/DDBJ databases">
        <title>Comparative genomics of Bacillus thuringiensis reveals a path to pathogens against multiple invertebrate hosts.</title>
        <authorList>
            <person name="Zheng J."/>
            <person name="Gao Q."/>
            <person name="Liu H."/>
            <person name="Peng D."/>
            <person name="Ruan L."/>
            <person name="Sun M."/>
        </authorList>
    </citation>
    <scope>NUCLEOTIDE SEQUENCE [LARGE SCALE GENOMIC DNA]</scope>
    <source>
        <strain evidence="1">BGSC 4AC1</strain>
    </source>
</reference>
<comment type="caution">
    <text evidence="1">The sequence shown here is derived from an EMBL/GenBank/DDBJ whole genome shotgun (WGS) entry which is preliminary data.</text>
</comment>
<protein>
    <recommendedName>
        <fullName evidence="3">Cell division protein FtsN</fullName>
    </recommendedName>
</protein>
<evidence type="ECO:0000313" key="1">
    <source>
        <dbReference type="EMBL" id="OTW45904.1"/>
    </source>
</evidence>
<dbReference type="Proteomes" id="UP000195152">
    <property type="component" value="Unassembled WGS sequence"/>
</dbReference>
<evidence type="ECO:0000313" key="2">
    <source>
        <dbReference type="Proteomes" id="UP000195152"/>
    </source>
</evidence>
<accession>A0A242W5S9</accession>
<dbReference type="Pfam" id="PF12389">
    <property type="entry name" value="Peptidase_M73"/>
    <property type="match status" value="1"/>
</dbReference>
<proteinExistence type="predicted"/>
<sequence>MGNADFGDHIRVDFLWDLDKNEVLVWSTTLSELKVATQNGSIPDLVKKGIVDREGNGLAPGDDDTFYVMFTFVDSGEDQNVFQGDALKLNWTFNSIQTSGEEK</sequence>
<dbReference type="InterPro" id="IPR022121">
    <property type="entry name" value="Peptidase_M73_camelysin"/>
</dbReference>